<sequence length="134" mass="15003">MKNLIFTLVLGVATMAWAHEGHHDSPGMVQAPKGGVIKSLEESHVEVVTKGNDIKVYLYSKDLKPADATRFKVKLFTEIPRTKKKESLSFKVQGNLLEANFDAKGIHRYTLIVNINDSVTGHDDNLKFTVEPRK</sequence>
<comment type="caution">
    <text evidence="2">The sequence shown here is derived from an EMBL/GenBank/DDBJ whole genome shotgun (WGS) entry which is preliminary data.</text>
</comment>
<gene>
    <name evidence="2" type="ORF">AZI85_17070</name>
</gene>
<name>A0A150WT77_BDEBC</name>
<feature type="signal peptide" evidence="1">
    <location>
        <begin position="1"/>
        <end position="18"/>
    </location>
</feature>
<evidence type="ECO:0008006" key="4">
    <source>
        <dbReference type="Google" id="ProtNLM"/>
    </source>
</evidence>
<dbReference type="RefSeq" id="WP_063243302.1">
    <property type="nucleotide sequence ID" value="NZ_LUKF01000008.1"/>
</dbReference>
<organism evidence="2 3">
    <name type="scientific">Bdellovibrio bacteriovorus</name>
    <dbReference type="NCBI Taxonomy" id="959"/>
    <lineage>
        <taxon>Bacteria</taxon>
        <taxon>Pseudomonadati</taxon>
        <taxon>Bdellovibrionota</taxon>
        <taxon>Bdellovibrionia</taxon>
        <taxon>Bdellovibrionales</taxon>
        <taxon>Pseudobdellovibrionaceae</taxon>
        <taxon>Bdellovibrio</taxon>
    </lineage>
</organism>
<evidence type="ECO:0000256" key="1">
    <source>
        <dbReference type="SAM" id="SignalP"/>
    </source>
</evidence>
<keyword evidence="1" id="KW-0732">Signal</keyword>
<feature type="chain" id="PRO_5007573612" description="YtkA-like domain-containing protein" evidence="1">
    <location>
        <begin position="19"/>
        <end position="134"/>
    </location>
</feature>
<dbReference type="EMBL" id="LUKF01000008">
    <property type="protein sequence ID" value="KYG67592.1"/>
    <property type="molecule type" value="Genomic_DNA"/>
</dbReference>
<reference evidence="2 3" key="1">
    <citation type="submission" date="2016-03" db="EMBL/GenBank/DDBJ databases">
        <authorList>
            <person name="Ploux O."/>
        </authorList>
    </citation>
    <scope>NUCLEOTIDE SEQUENCE [LARGE SCALE GENOMIC DNA]</scope>
    <source>
        <strain evidence="2 3">BER2</strain>
    </source>
</reference>
<proteinExistence type="predicted"/>
<evidence type="ECO:0000313" key="2">
    <source>
        <dbReference type="EMBL" id="KYG67592.1"/>
    </source>
</evidence>
<dbReference type="AlphaFoldDB" id="A0A150WT77"/>
<evidence type="ECO:0000313" key="3">
    <source>
        <dbReference type="Proteomes" id="UP000075391"/>
    </source>
</evidence>
<protein>
    <recommendedName>
        <fullName evidence="4">YtkA-like domain-containing protein</fullName>
    </recommendedName>
</protein>
<dbReference type="OrthoDB" id="5294736at2"/>
<accession>A0A150WT77</accession>
<dbReference type="Proteomes" id="UP000075391">
    <property type="component" value="Unassembled WGS sequence"/>
</dbReference>